<evidence type="ECO:0000259" key="5">
    <source>
        <dbReference type="PROSITE" id="PS50043"/>
    </source>
</evidence>
<dbReference type="PATRIC" id="fig|1158607.3.peg.328"/>
<comment type="caution">
    <text evidence="6">The sequence shown here is derived from an EMBL/GenBank/DDBJ whole genome shotgun (WGS) entry which is preliminary data.</text>
</comment>
<feature type="transmembrane region" description="Helical" evidence="4">
    <location>
        <begin position="119"/>
        <end position="139"/>
    </location>
</feature>
<feature type="transmembrane region" description="Helical" evidence="4">
    <location>
        <begin position="86"/>
        <end position="112"/>
    </location>
</feature>
<organism evidence="6 7">
    <name type="scientific">Enterococcus pallens ATCC BAA-351</name>
    <dbReference type="NCBI Taxonomy" id="1158607"/>
    <lineage>
        <taxon>Bacteria</taxon>
        <taxon>Bacillati</taxon>
        <taxon>Bacillota</taxon>
        <taxon>Bacilli</taxon>
        <taxon>Lactobacillales</taxon>
        <taxon>Enterococcaceae</taxon>
        <taxon>Enterococcus</taxon>
    </lineage>
</organism>
<feature type="transmembrane region" description="Helical" evidence="4">
    <location>
        <begin position="187"/>
        <end position="206"/>
    </location>
</feature>
<keyword evidence="2" id="KW-0238">DNA-binding</keyword>
<keyword evidence="1" id="KW-0805">Transcription regulation</keyword>
<evidence type="ECO:0000313" key="7">
    <source>
        <dbReference type="Proteomes" id="UP000013782"/>
    </source>
</evidence>
<dbReference type="PANTHER" id="PTHR44688">
    <property type="entry name" value="DNA-BINDING TRANSCRIPTIONAL ACTIVATOR DEVR_DOSR"/>
    <property type="match status" value="1"/>
</dbReference>
<name>R2QQZ5_9ENTE</name>
<sequence length="404" mass="47152">MLYIHNVPIYERVYDNLLVVNATNGKHGLKPGFIYRYKPLSLKGLEKFRQWFSLFLQKTPQKNVIIGSRKIWDRILVNGLSKGVTIMIAIFIYNIVLIVLYTITMSTSLVFYLREKRKIFLAFSVYLAFFILDNVIIYMTEFFNTFAHQYNQTFMSVPAAKTIIFVVNAFCSLWIVNLLAKSKFKPYQNALLIMLAVWMLLTPLLANTAFKVWLYYLPNQLFLFYVGCYAWNRYKKTEGLSPTETSYLKRIAILAIVASLAILVEDTFVIFNIDQYTSLTIKIYNRNICEDIFSILVCVIGLNYFLRGSVSQSEAEVAEDVQEERLFEQFCAAYQFTQREMEIFRLLLEHKQNQEIADELFLSVGTVKTHVHNIFIKLDIKKRTQIQGLYEKYKLDLDANLLGS</sequence>
<dbReference type="PRINTS" id="PR00038">
    <property type="entry name" value="HTHLUXR"/>
</dbReference>
<dbReference type="InterPro" id="IPR036388">
    <property type="entry name" value="WH-like_DNA-bd_sf"/>
</dbReference>
<dbReference type="Proteomes" id="UP000013782">
    <property type="component" value="Unassembled WGS sequence"/>
</dbReference>
<evidence type="ECO:0000256" key="3">
    <source>
        <dbReference type="ARBA" id="ARBA00023163"/>
    </source>
</evidence>
<feature type="transmembrane region" description="Helical" evidence="4">
    <location>
        <begin position="251"/>
        <end position="271"/>
    </location>
</feature>
<keyword evidence="4" id="KW-1133">Transmembrane helix</keyword>
<dbReference type="InterPro" id="IPR000792">
    <property type="entry name" value="Tscrpt_reg_LuxR_C"/>
</dbReference>
<accession>R2QQZ5</accession>
<dbReference type="InterPro" id="IPR016032">
    <property type="entry name" value="Sig_transdc_resp-reg_C-effctor"/>
</dbReference>
<keyword evidence="7" id="KW-1185">Reference proteome</keyword>
<gene>
    <name evidence="6" type="ORF">UAU_00326</name>
</gene>
<feature type="transmembrane region" description="Helical" evidence="4">
    <location>
        <begin position="159"/>
        <end position="180"/>
    </location>
</feature>
<dbReference type="PROSITE" id="PS50043">
    <property type="entry name" value="HTH_LUXR_2"/>
    <property type="match status" value="1"/>
</dbReference>
<dbReference type="STRING" id="160454.RV10_GL004850"/>
<evidence type="ECO:0000256" key="2">
    <source>
        <dbReference type="ARBA" id="ARBA00023125"/>
    </source>
</evidence>
<keyword evidence="4" id="KW-0472">Membrane</keyword>
<dbReference type="EMBL" id="AJAQ01000001">
    <property type="protein sequence ID" value="EOH97658.1"/>
    <property type="molecule type" value="Genomic_DNA"/>
</dbReference>
<dbReference type="AlphaFoldDB" id="R2QQZ5"/>
<dbReference type="GO" id="GO:0006355">
    <property type="term" value="P:regulation of DNA-templated transcription"/>
    <property type="evidence" value="ECO:0007669"/>
    <property type="project" value="InterPro"/>
</dbReference>
<reference evidence="6 7" key="1">
    <citation type="submission" date="2013-02" db="EMBL/GenBank/DDBJ databases">
        <title>The Genome Sequence of Enterococcus pallens BAA-351.</title>
        <authorList>
            <consortium name="The Broad Institute Genome Sequencing Platform"/>
            <consortium name="The Broad Institute Genome Sequencing Center for Infectious Disease"/>
            <person name="Earl A.M."/>
            <person name="Gilmore M.S."/>
            <person name="Lebreton F."/>
            <person name="Walker B."/>
            <person name="Young S.K."/>
            <person name="Zeng Q."/>
            <person name="Gargeya S."/>
            <person name="Fitzgerald M."/>
            <person name="Haas B."/>
            <person name="Abouelleil A."/>
            <person name="Alvarado L."/>
            <person name="Arachchi H.M."/>
            <person name="Berlin A.M."/>
            <person name="Chapman S.B."/>
            <person name="Dewar J."/>
            <person name="Goldberg J."/>
            <person name="Griggs A."/>
            <person name="Gujja S."/>
            <person name="Hansen M."/>
            <person name="Howarth C."/>
            <person name="Imamovic A."/>
            <person name="Larimer J."/>
            <person name="McCowan C."/>
            <person name="Murphy C."/>
            <person name="Neiman D."/>
            <person name="Pearson M."/>
            <person name="Priest M."/>
            <person name="Roberts A."/>
            <person name="Saif S."/>
            <person name="Shea T."/>
            <person name="Sisk P."/>
            <person name="Sykes S."/>
            <person name="Wortman J."/>
            <person name="Nusbaum C."/>
            <person name="Birren B."/>
        </authorList>
    </citation>
    <scope>NUCLEOTIDE SEQUENCE [LARGE SCALE GENOMIC DNA]</scope>
    <source>
        <strain evidence="6 7">ATCC BAA-351</strain>
    </source>
</reference>
<dbReference type="SMART" id="SM00421">
    <property type="entry name" value="HTH_LUXR"/>
    <property type="match status" value="1"/>
</dbReference>
<dbReference type="PANTHER" id="PTHR44688:SF16">
    <property type="entry name" value="DNA-BINDING TRANSCRIPTIONAL ACTIVATOR DEVR_DOSR"/>
    <property type="match status" value="1"/>
</dbReference>
<dbReference type="GO" id="GO:0003677">
    <property type="term" value="F:DNA binding"/>
    <property type="evidence" value="ECO:0007669"/>
    <property type="project" value="UniProtKB-KW"/>
</dbReference>
<protein>
    <recommendedName>
        <fullName evidence="5">HTH luxR-type domain-containing protein</fullName>
    </recommendedName>
</protein>
<dbReference type="eggNOG" id="COG2197">
    <property type="taxonomic scope" value="Bacteria"/>
</dbReference>
<keyword evidence="4" id="KW-0812">Transmembrane</keyword>
<evidence type="ECO:0000256" key="4">
    <source>
        <dbReference type="SAM" id="Phobius"/>
    </source>
</evidence>
<dbReference type="CDD" id="cd06170">
    <property type="entry name" value="LuxR_C_like"/>
    <property type="match status" value="1"/>
</dbReference>
<dbReference type="HOGENOM" id="CLU_056909_0_0_9"/>
<feature type="domain" description="HTH luxR-type" evidence="5">
    <location>
        <begin position="329"/>
        <end position="394"/>
    </location>
</feature>
<proteinExistence type="predicted"/>
<dbReference type="Gene3D" id="1.10.10.10">
    <property type="entry name" value="Winged helix-like DNA-binding domain superfamily/Winged helix DNA-binding domain"/>
    <property type="match status" value="1"/>
</dbReference>
<keyword evidence="3" id="KW-0804">Transcription</keyword>
<dbReference type="Pfam" id="PF00196">
    <property type="entry name" value="GerE"/>
    <property type="match status" value="1"/>
</dbReference>
<evidence type="ECO:0000256" key="1">
    <source>
        <dbReference type="ARBA" id="ARBA00023015"/>
    </source>
</evidence>
<dbReference type="SUPFAM" id="SSF46894">
    <property type="entry name" value="C-terminal effector domain of the bipartite response regulators"/>
    <property type="match status" value="1"/>
</dbReference>
<evidence type="ECO:0000313" key="6">
    <source>
        <dbReference type="EMBL" id="EOH97658.1"/>
    </source>
</evidence>